<evidence type="ECO:0000313" key="7">
    <source>
        <dbReference type="EMBL" id="MCE4121165.1"/>
    </source>
</evidence>
<comment type="subcellular location">
    <subcellularLocation>
        <location evidence="1">Cell membrane</location>
        <topology evidence="1">Multi-pass membrane protein</topology>
    </subcellularLocation>
</comment>
<feature type="transmembrane region" description="Helical" evidence="6">
    <location>
        <begin position="341"/>
        <end position="361"/>
    </location>
</feature>
<dbReference type="InterPro" id="IPR050833">
    <property type="entry name" value="Poly_Biosynth_Transport"/>
</dbReference>
<feature type="transmembrane region" description="Helical" evidence="6">
    <location>
        <begin position="373"/>
        <end position="390"/>
    </location>
</feature>
<sequence>MNNEYKKMVKSSGIVALVQVFQMAFALIRNKGISLLVGATGFGIWSLFQTFIEMLSSFSVFGLDQGGVREIAKSSDSEEKVAKTIYTFRMVIIVLSIIFAILVFILAKQISIFLFATDRFLWGVRFLSITVVLNGIARGGYAILNGVRALDKLAISQIIASVAGSIGSILLVYFGGQEILPVALTVVIFTLAVFTSLYVRKLKIKSIRPSLAEFGKISKQLLYMGMGFTIAGLVATIMTLLSRSYLSDHYSLQSVGIYQASWTISNLYVSILLNAMGIDFMPRLSKVSNDNLKMNQMINQQINFALSLGAVGISLVILLAPLLLILLYSHEFVSGIHIVRWQILGVSLRILAFPLSYAIMAKAKPIQYAAIQILFWCGDYLLLILFSSLWGFNALGVNYFVAYMGYLLLTYAACRHNQAFRFSPLVRKVIIQAFVLISLFWLCSYEFEGIGLYLIAIPVWFVQLWLANKHLKETMDINIAQFLMNIWNKVKK</sequence>
<feature type="transmembrane region" description="Helical" evidence="6">
    <location>
        <begin position="84"/>
        <end position="107"/>
    </location>
</feature>
<organism evidence="7 8">
    <name type="scientific">Segatella copri</name>
    <dbReference type="NCBI Taxonomy" id="165179"/>
    <lineage>
        <taxon>Bacteria</taxon>
        <taxon>Pseudomonadati</taxon>
        <taxon>Bacteroidota</taxon>
        <taxon>Bacteroidia</taxon>
        <taxon>Bacteroidales</taxon>
        <taxon>Prevotellaceae</taxon>
        <taxon>Segatella</taxon>
    </lineage>
</organism>
<feature type="transmembrane region" description="Helical" evidence="6">
    <location>
        <begin position="450"/>
        <end position="467"/>
    </location>
</feature>
<keyword evidence="5 6" id="KW-0472">Membrane</keyword>
<feature type="transmembrane region" description="Helical" evidence="6">
    <location>
        <begin position="425"/>
        <end position="444"/>
    </location>
</feature>
<keyword evidence="2" id="KW-1003">Cell membrane</keyword>
<feature type="transmembrane region" description="Helical" evidence="6">
    <location>
        <begin position="396"/>
        <end position="413"/>
    </location>
</feature>
<evidence type="ECO:0000313" key="8">
    <source>
        <dbReference type="Proteomes" id="UP001200307"/>
    </source>
</evidence>
<gene>
    <name evidence="7" type="ORF">LYY06_02650</name>
</gene>
<dbReference type="InterPro" id="IPR002797">
    <property type="entry name" value="Polysacc_synth"/>
</dbReference>
<feature type="transmembrane region" description="Helical" evidence="6">
    <location>
        <begin position="179"/>
        <end position="200"/>
    </location>
</feature>
<dbReference type="Pfam" id="PF01943">
    <property type="entry name" value="Polysacc_synt"/>
    <property type="match status" value="1"/>
</dbReference>
<feature type="transmembrane region" description="Helical" evidence="6">
    <location>
        <begin position="261"/>
        <end position="281"/>
    </location>
</feature>
<dbReference type="RefSeq" id="WP_233338573.1">
    <property type="nucleotide sequence ID" value="NZ_JAJTVO010000003.1"/>
</dbReference>
<evidence type="ECO:0000256" key="5">
    <source>
        <dbReference type="ARBA" id="ARBA00023136"/>
    </source>
</evidence>
<dbReference type="AlphaFoldDB" id="A0AAW4YG89"/>
<feature type="transmembrane region" description="Helical" evidence="6">
    <location>
        <begin position="302"/>
        <end position="329"/>
    </location>
</feature>
<name>A0AAW4YG89_9BACT</name>
<evidence type="ECO:0000256" key="4">
    <source>
        <dbReference type="ARBA" id="ARBA00022989"/>
    </source>
</evidence>
<evidence type="ECO:0000256" key="3">
    <source>
        <dbReference type="ARBA" id="ARBA00022692"/>
    </source>
</evidence>
<feature type="transmembrane region" description="Helical" evidence="6">
    <location>
        <begin position="221"/>
        <end position="241"/>
    </location>
</feature>
<proteinExistence type="predicted"/>
<dbReference type="EMBL" id="JAJTVO010000003">
    <property type="protein sequence ID" value="MCE4121165.1"/>
    <property type="molecule type" value="Genomic_DNA"/>
</dbReference>
<dbReference type="GO" id="GO:0005886">
    <property type="term" value="C:plasma membrane"/>
    <property type="evidence" value="ECO:0007669"/>
    <property type="project" value="UniProtKB-SubCell"/>
</dbReference>
<dbReference type="PANTHER" id="PTHR30250:SF11">
    <property type="entry name" value="O-ANTIGEN TRANSPORTER-RELATED"/>
    <property type="match status" value="1"/>
</dbReference>
<accession>A0AAW4YG89</accession>
<protein>
    <submittedName>
        <fullName evidence="7">Oligosaccharide flippase family protein</fullName>
    </submittedName>
</protein>
<keyword evidence="4 6" id="KW-1133">Transmembrane helix</keyword>
<dbReference type="Proteomes" id="UP001200307">
    <property type="component" value="Unassembled WGS sequence"/>
</dbReference>
<keyword evidence="3 6" id="KW-0812">Transmembrane</keyword>
<feature type="transmembrane region" description="Helical" evidence="6">
    <location>
        <begin position="153"/>
        <end position="173"/>
    </location>
</feature>
<evidence type="ECO:0000256" key="1">
    <source>
        <dbReference type="ARBA" id="ARBA00004651"/>
    </source>
</evidence>
<evidence type="ECO:0000256" key="6">
    <source>
        <dbReference type="SAM" id="Phobius"/>
    </source>
</evidence>
<reference evidence="7" key="1">
    <citation type="submission" date="2021-12" db="EMBL/GenBank/DDBJ databases">
        <authorList>
            <person name="Lv X."/>
        </authorList>
    </citation>
    <scope>NUCLEOTIDE SEQUENCE</scope>
    <source>
        <strain evidence="7">HF2106</strain>
    </source>
</reference>
<dbReference type="PANTHER" id="PTHR30250">
    <property type="entry name" value="PST FAMILY PREDICTED COLANIC ACID TRANSPORTER"/>
    <property type="match status" value="1"/>
</dbReference>
<evidence type="ECO:0000256" key="2">
    <source>
        <dbReference type="ARBA" id="ARBA00022475"/>
    </source>
</evidence>
<comment type="caution">
    <text evidence="7">The sequence shown here is derived from an EMBL/GenBank/DDBJ whole genome shotgun (WGS) entry which is preliminary data.</text>
</comment>